<feature type="compositionally biased region" description="Basic and acidic residues" evidence="7">
    <location>
        <begin position="242"/>
        <end position="256"/>
    </location>
</feature>
<evidence type="ECO:0000256" key="3">
    <source>
        <dbReference type="ARBA" id="ARBA00022553"/>
    </source>
</evidence>
<comment type="subcellular location">
    <subcellularLocation>
        <location evidence="1 6">Cytoplasm</location>
        <location evidence="1 6">Cytoskeleton</location>
    </subcellularLocation>
</comment>
<feature type="compositionally biased region" description="Polar residues" evidence="7">
    <location>
        <begin position="162"/>
        <end position="178"/>
    </location>
</feature>
<keyword evidence="4" id="KW-0677">Repeat</keyword>
<dbReference type="Pfam" id="PF00418">
    <property type="entry name" value="Tubulin-binding"/>
    <property type="match status" value="3"/>
</dbReference>
<dbReference type="PANTHER" id="PTHR11501">
    <property type="entry name" value="MICROTUBULE-ASSOCIATED PROTEIN"/>
    <property type="match status" value="1"/>
</dbReference>
<evidence type="ECO:0000256" key="4">
    <source>
        <dbReference type="ARBA" id="ARBA00022737"/>
    </source>
</evidence>
<keyword evidence="3" id="KW-0597">Phosphoprotein</keyword>
<feature type="compositionally biased region" description="Polar residues" evidence="7">
    <location>
        <begin position="61"/>
        <end position="127"/>
    </location>
</feature>
<evidence type="ECO:0000256" key="2">
    <source>
        <dbReference type="ARBA" id="ARBA00022490"/>
    </source>
</evidence>
<evidence type="ECO:0000256" key="5">
    <source>
        <dbReference type="ARBA" id="ARBA00023212"/>
    </source>
</evidence>
<dbReference type="EMBL" id="NIRI02000042">
    <property type="protein sequence ID" value="KAG5449893.1"/>
    <property type="molecule type" value="Genomic_DNA"/>
</dbReference>
<evidence type="ECO:0000256" key="6">
    <source>
        <dbReference type="RuleBase" id="RU000686"/>
    </source>
</evidence>
<feature type="region of interest" description="Disordered" evidence="7">
    <location>
        <begin position="1"/>
        <end position="142"/>
    </location>
</feature>
<dbReference type="GO" id="GO:0031175">
    <property type="term" value="P:neuron projection development"/>
    <property type="evidence" value="ECO:0007669"/>
    <property type="project" value="TreeGrafter"/>
</dbReference>
<evidence type="ECO:0000313" key="8">
    <source>
        <dbReference type="EMBL" id="KAG5449893.1"/>
    </source>
</evidence>
<dbReference type="PROSITE" id="PS51491">
    <property type="entry name" value="TAU_MAP_2"/>
    <property type="match status" value="3"/>
</dbReference>
<evidence type="ECO:0000313" key="9">
    <source>
        <dbReference type="Proteomes" id="UP000286415"/>
    </source>
</evidence>
<keyword evidence="6" id="KW-0493">Microtubule</keyword>
<gene>
    <name evidence="8" type="ORF">CSKR_103669</name>
</gene>
<feature type="compositionally biased region" description="Low complexity" evidence="7">
    <location>
        <begin position="452"/>
        <end position="464"/>
    </location>
</feature>
<reference evidence="8 9" key="2">
    <citation type="journal article" date="2021" name="Genomics">
        <title>High-quality reference genome for Clonorchis sinensis.</title>
        <authorList>
            <person name="Young N.D."/>
            <person name="Stroehlein A.J."/>
            <person name="Kinkar L."/>
            <person name="Wang T."/>
            <person name="Sohn W.M."/>
            <person name="Chang B.C.H."/>
            <person name="Kaur P."/>
            <person name="Weisz D."/>
            <person name="Dudchenko O."/>
            <person name="Aiden E.L."/>
            <person name="Korhonen P.K."/>
            <person name="Gasser R.B."/>
        </authorList>
    </citation>
    <scope>NUCLEOTIDE SEQUENCE [LARGE SCALE GENOMIC DNA]</scope>
    <source>
        <strain evidence="8">Cs-k2</strain>
    </source>
</reference>
<dbReference type="GO" id="GO:0000226">
    <property type="term" value="P:microtubule cytoskeleton organization"/>
    <property type="evidence" value="ECO:0007669"/>
    <property type="project" value="TreeGrafter"/>
</dbReference>
<organism evidence="8 9">
    <name type="scientific">Clonorchis sinensis</name>
    <name type="common">Chinese liver fluke</name>
    <dbReference type="NCBI Taxonomy" id="79923"/>
    <lineage>
        <taxon>Eukaryota</taxon>
        <taxon>Metazoa</taxon>
        <taxon>Spiralia</taxon>
        <taxon>Lophotrochozoa</taxon>
        <taxon>Platyhelminthes</taxon>
        <taxon>Trematoda</taxon>
        <taxon>Digenea</taxon>
        <taxon>Opisthorchiida</taxon>
        <taxon>Opisthorchiata</taxon>
        <taxon>Opisthorchiidae</taxon>
        <taxon>Clonorchis</taxon>
    </lineage>
</organism>
<reference evidence="8 9" key="1">
    <citation type="journal article" date="2018" name="Biotechnol. Adv.">
        <title>Improved genomic resources and new bioinformatic workflow for the carcinogenic parasite Clonorchis sinensis: Biotechnological implications.</title>
        <authorList>
            <person name="Wang D."/>
            <person name="Korhonen P.K."/>
            <person name="Gasser R.B."/>
            <person name="Young N.D."/>
        </authorList>
    </citation>
    <scope>NUCLEOTIDE SEQUENCE [LARGE SCALE GENOMIC DNA]</scope>
    <source>
        <strain evidence="8">Cs-k2</strain>
    </source>
</reference>
<feature type="compositionally biased region" description="Polar residues" evidence="7">
    <location>
        <begin position="15"/>
        <end position="51"/>
    </location>
</feature>
<dbReference type="PANTHER" id="PTHR11501:SF18">
    <property type="entry name" value="MICROTUBULE-ASSOCIATED PROTEIN"/>
    <property type="match status" value="1"/>
</dbReference>
<comment type="caution">
    <text evidence="8">The sequence shown here is derived from an EMBL/GenBank/DDBJ whole genome shotgun (WGS) entry which is preliminary data.</text>
</comment>
<proteinExistence type="predicted"/>
<protein>
    <recommendedName>
        <fullName evidence="6">Microtubule-associated protein</fullName>
    </recommendedName>
</protein>
<feature type="region of interest" description="Disordered" evidence="7">
    <location>
        <begin position="162"/>
        <end position="271"/>
    </location>
</feature>
<dbReference type="InterPro" id="IPR001084">
    <property type="entry name" value="MAP_tubulin-bd_rpt"/>
</dbReference>
<name>A0A8T1ML52_CLOSI</name>
<sequence>MDASASFIHRPHTLEQAQQHSVSNGFHPNCQQSPSQPITQPCSSSPDQPLRQNLDLVHQPMVSQDISGPISQQQKAEQRLQPSSNASGTSHFSTDSSAPSSTVHPGQTVSSEPVSNNVPHSGLNSPINGVRPSSGIPRLRPSAIPRLLNPRVDDSVHILERASSTGNASPHRTASSYATPCDQPHDGPISLPQTPSGVFTRPFVPLTQSPVEPPSPPNNNQYVGSYYADRSRTSSRSANACRVERTASEHPQRPADNESDTSSAFSSSGTPRLITSKINSLKNVHHKPGGGNVSIVNEKVQLGPIASKCNSFANVKHKPGGGNVVIVDEKLDLTGVHSKISSLKNVKHVPGGGQTQIKNDRLNFSENAAPRIGRLSKMTHTPSGGQVQIVSHKLEFDKTAKSKIGSLKNAQHRAGGGDVQIFREQLPWLKYNKPNLPPEERARINKHRSLSHSEMSNSINSSST</sequence>
<dbReference type="GO" id="GO:0005874">
    <property type="term" value="C:microtubule"/>
    <property type="evidence" value="ECO:0007669"/>
    <property type="project" value="UniProtKB-KW"/>
</dbReference>
<evidence type="ECO:0000256" key="7">
    <source>
        <dbReference type="SAM" id="MobiDB-lite"/>
    </source>
</evidence>
<dbReference type="GO" id="GO:0008017">
    <property type="term" value="F:microtubule binding"/>
    <property type="evidence" value="ECO:0007669"/>
    <property type="project" value="InterPro"/>
</dbReference>
<feature type="region of interest" description="Disordered" evidence="7">
    <location>
        <begin position="432"/>
        <end position="464"/>
    </location>
</feature>
<evidence type="ECO:0000256" key="1">
    <source>
        <dbReference type="ARBA" id="ARBA00004245"/>
    </source>
</evidence>
<dbReference type="OrthoDB" id="9378527at2759"/>
<dbReference type="AlphaFoldDB" id="A0A8T1ML52"/>
<keyword evidence="5 6" id="KW-0206">Cytoskeleton</keyword>
<accession>A0A8T1ML52</accession>
<dbReference type="PROSITE" id="PS00229">
    <property type="entry name" value="TAU_MAP_1"/>
    <property type="match status" value="1"/>
</dbReference>
<keyword evidence="2 6" id="KW-0963">Cytoplasm</keyword>
<dbReference type="InterPro" id="IPR027324">
    <property type="entry name" value="MAP2/MAP4/Tau"/>
</dbReference>
<dbReference type="Proteomes" id="UP000286415">
    <property type="component" value="Unassembled WGS sequence"/>
</dbReference>
<keyword evidence="9" id="KW-1185">Reference proteome</keyword>
<dbReference type="GO" id="GO:0043005">
    <property type="term" value="C:neuron projection"/>
    <property type="evidence" value="ECO:0007669"/>
    <property type="project" value="TreeGrafter"/>
</dbReference>